<dbReference type="GO" id="GO:0006400">
    <property type="term" value="P:tRNA modification"/>
    <property type="evidence" value="ECO:0007669"/>
    <property type="project" value="UniProtKB-UniRule"/>
</dbReference>
<comment type="subcellular location">
    <subcellularLocation>
        <location evidence="2">Cytoplasm</location>
    </subcellularLocation>
</comment>
<dbReference type="KEGG" id="ebm:SG0102_08210"/>
<comment type="catalytic activity">
    <reaction evidence="2">
        <text>cytidine(34) in elongator tRNA(Met) + acetate + ATP = N(4)-acetylcytidine(34) in elongator tRNA(Met) + AMP + diphosphate</text>
        <dbReference type="Rhea" id="RHEA:58144"/>
        <dbReference type="Rhea" id="RHEA-COMP:10693"/>
        <dbReference type="Rhea" id="RHEA-COMP:10694"/>
        <dbReference type="ChEBI" id="CHEBI:30089"/>
        <dbReference type="ChEBI" id="CHEBI:30616"/>
        <dbReference type="ChEBI" id="CHEBI:33019"/>
        <dbReference type="ChEBI" id="CHEBI:74900"/>
        <dbReference type="ChEBI" id="CHEBI:82748"/>
        <dbReference type="ChEBI" id="CHEBI:456215"/>
    </reaction>
</comment>
<keyword evidence="4" id="KW-1185">Reference proteome</keyword>
<keyword evidence="2" id="KW-0820">tRNA-binding</keyword>
<dbReference type="EC" id="6.3.4.-" evidence="2"/>
<keyword evidence="2" id="KW-0436">Ligase</keyword>
<feature type="binding site" evidence="2">
    <location>
        <position position="158"/>
    </location>
    <ligand>
        <name>ATP</name>
        <dbReference type="ChEBI" id="CHEBI:30616"/>
    </ligand>
</feature>
<dbReference type="Gene3D" id="3.40.50.620">
    <property type="entry name" value="HUPs"/>
    <property type="match status" value="1"/>
</dbReference>
<feature type="binding site" evidence="2">
    <location>
        <begin position="7"/>
        <end position="20"/>
    </location>
    <ligand>
        <name>ATP</name>
        <dbReference type="ChEBI" id="CHEBI:30616"/>
    </ligand>
</feature>
<reference evidence="3 4" key="1">
    <citation type="submission" date="2018-11" db="EMBL/GenBank/DDBJ databases">
        <title>Novel Erysipelotrichaceae bacterium isolated from small intestine of a swine.</title>
        <authorList>
            <person name="Kim J.S."/>
            <person name="Choe H."/>
            <person name="Lee Y.R."/>
            <person name="Kim K.M."/>
            <person name="Park D.S."/>
        </authorList>
    </citation>
    <scope>NUCLEOTIDE SEQUENCE [LARGE SCALE GENOMIC DNA]</scope>
    <source>
        <strain evidence="3 4">SG0102</strain>
    </source>
</reference>
<proteinExistence type="inferred from homology"/>
<dbReference type="InParanoid" id="A0A3G9J407"/>
<comment type="caution">
    <text evidence="2">Lacks conserved residue(s) required for the propagation of feature annotation.</text>
</comment>
<comment type="function">
    <text evidence="2">Catalyzes the formation of N(4)-acetylcytidine (ac(4)C) at the wobble position of elongator tRNA(Met), using acetate and ATP as substrates. First activates an acetate ion to form acetyladenylate (Ac-AMP) and then transfers the acetyl group to tRNA to form ac(4)C34.</text>
</comment>
<dbReference type="EMBL" id="AP019309">
    <property type="protein sequence ID" value="BBH25887.1"/>
    <property type="molecule type" value="Genomic_DNA"/>
</dbReference>
<keyword evidence="2" id="KW-0547">Nucleotide-binding</keyword>
<dbReference type="GO" id="GO:0005737">
    <property type="term" value="C:cytoplasm"/>
    <property type="evidence" value="ECO:0007669"/>
    <property type="project" value="UniProtKB-SubCell"/>
</dbReference>
<organism evidence="3 4">
    <name type="scientific">Intestinibaculum porci</name>
    <dbReference type="NCBI Taxonomy" id="2487118"/>
    <lineage>
        <taxon>Bacteria</taxon>
        <taxon>Bacillati</taxon>
        <taxon>Bacillota</taxon>
        <taxon>Erysipelotrichia</taxon>
        <taxon>Erysipelotrichales</taxon>
        <taxon>Erysipelotrichaceae</taxon>
        <taxon>Intestinibaculum</taxon>
    </lineage>
</organism>
<evidence type="ECO:0000256" key="2">
    <source>
        <dbReference type="HAMAP-Rule" id="MF_01539"/>
    </source>
</evidence>
<dbReference type="HAMAP" id="MF_01539">
    <property type="entry name" value="TmcAL"/>
    <property type="match status" value="1"/>
</dbReference>
<evidence type="ECO:0000313" key="4">
    <source>
        <dbReference type="Proteomes" id="UP000268059"/>
    </source>
</evidence>
<dbReference type="SUPFAM" id="SSF52374">
    <property type="entry name" value="Nucleotidylyl transferase"/>
    <property type="match status" value="1"/>
</dbReference>
<keyword evidence="2" id="KW-0963">Cytoplasm</keyword>
<dbReference type="PANTHER" id="PTHR37825">
    <property type="entry name" value="TRNA(MET) CYTIDINE ACETATE LIGASE"/>
    <property type="match status" value="1"/>
</dbReference>
<dbReference type="FunCoup" id="A0A3G9J407">
    <property type="interactions" value="29"/>
</dbReference>
<comment type="similarity">
    <text evidence="2">Belongs to the TmcAL family.</text>
</comment>
<dbReference type="RefSeq" id="WP_125118794.1">
    <property type="nucleotide sequence ID" value="NZ_AP019309.1"/>
</dbReference>
<evidence type="ECO:0000256" key="1">
    <source>
        <dbReference type="ARBA" id="ARBA00022694"/>
    </source>
</evidence>
<dbReference type="OrthoDB" id="9769796at2"/>
<dbReference type="GO" id="GO:0005524">
    <property type="term" value="F:ATP binding"/>
    <property type="evidence" value="ECO:0007669"/>
    <property type="project" value="UniProtKB-KW"/>
</dbReference>
<keyword evidence="2" id="KW-0694">RNA-binding</keyword>
<accession>A0A3G9J407</accession>
<dbReference type="PANTHER" id="PTHR37825:SF1">
    <property type="entry name" value="TRNA(MET) CYTIDINE ACETATE LIGASE"/>
    <property type="match status" value="1"/>
</dbReference>
<keyword evidence="2" id="KW-0067">ATP-binding</keyword>
<dbReference type="InterPro" id="IPR008513">
    <property type="entry name" value="tRNA(Met)_cyd_acetate_ligase"/>
</dbReference>
<feature type="binding site" evidence="2">
    <location>
        <position position="101"/>
    </location>
    <ligand>
        <name>ATP</name>
        <dbReference type="ChEBI" id="CHEBI:30616"/>
    </ligand>
</feature>
<dbReference type="Proteomes" id="UP000268059">
    <property type="component" value="Chromosome"/>
</dbReference>
<dbReference type="GO" id="GO:0016879">
    <property type="term" value="F:ligase activity, forming carbon-nitrogen bonds"/>
    <property type="evidence" value="ECO:0007669"/>
    <property type="project" value="UniProtKB-UniRule"/>
</dbReference>
<keyword evidence="1 2" id="KW-0819">tRNA processing</keyword>
<dbReference type="NCBIfam" id="NF010191">
    <property type="entry name" value="PRK13670.1"/>
    <property type="match status" value="1"/>
</dbReference>
<dbReference type="AlphaFoldDB" id="A0A3G9J407"/>
<dbReference type="NCBIfam" id="NF010192">
    <property type="entry name" value="PRK13671.1"/>
    <property type="match status" value="1"/>
</dbReference>
<protein>
    <recommendedName>
        <fullName evidence="2">tRNA(Met) cytidine acetate ligase</fullName>
        <ecNumber evidence="2">6.3.4.-</ecNumber>
    </recommendedName>
</protein>
<evidence type="ECO:0000313" key="3">
    <source>
        <dbReference type="EMBL" id="BBH25887.1"/>
    </source>
</evidence>
<dbReference type="InterPro" id="IPR014729">
    <property type="entry name" value="Rossmann-like_a/b/a_fold"/>
</dbReference>
<dbReference type="GO" id="GO:0000049">
    <property type="term" value="F:tRNA binding"/>
    <property type="evidence" value="ECO:0007669"/>
    <property type="project" value="UniProtKB-KW"/>
</dbReference>
<feature type="binding site" evidence="2">
    <location>
        <position position="183"/>
    </location>
    <ligand>
        <name>ATP</name>
        <dbReference type="ChEBI" id="CHEBI:30616"/>
    </ligand>
</feature>
<dbReference type="Pfam" id="PF05636">
    <property type="entry name" value="HIGH_NTase1"/>
    <property type="match status" value="1"/>
</dbReference>
<name>A0A3G9J407_9FIRM</name>
<sequence>MKILGIIAEYNPFHTGHAYHIKKAKEMIHPDYTVIVMSGAFVQRGEPAIVDKWTRSKIALENGADCVIELPLACGVESADYFAHYSVLLLKEMGVTDLIFGSEDGHIETFFDIAKTIETYPDLYNGYVKDAMKTGLRYPDACNQALSLLMHKEVRTPNDLLGLAYVKEIVHHHYQITPHVIKRTNDYHETSLSQIASATALRKALKEDKDVSSYLPGYDSYQDAHFFDLNDFFMPLKYAILFQKDLSSMHLVEEGIEHLVVKAAMQATSVDELVNLCSSKRYTRVRIQRMLTHILLNNTKEEVKAAMAIDYIRLLAFNDRGRKLVKMRKGQTDFKMITSINAYDHPALAIERKAALLLSLVDATQKEKEYRSIPYHSL</sequence>
<gene>
    <name evidence="3" type="primary">ylbM</name>
    <name evidence="2" type="synonym">tmcAL</name>
    <name evidence="3" type="ORF">SG0102_08210</name>
</gene>